<accession>A0A7C1JN68</accession>
<organism evidence="8">
    <name type="scientific">Ammonifex degensii</name>
    <dbReference type="NCBI Taxonomy" id="42838"/>
    <lineage>
        <taxon>Bacteria</taxon>
        <taxon>Bacillati</taxon>
        <taxon>Bacillota</taxon>
        <taxon>Clostridia</taxon>
        <taxon>Thermoanaerobacterales</taxon>
        <taxon>Thermoanaerobacteraceae</taxon>
        <taxon>Ammonifex</taxon>
    </lineage>
</organism>
<feature type="coiled-coil region" evidence="7">
    <location>
        <begin position="79"/>
        <end position="147"/>
    </location>
</feature>
<dbReference type="Pfam" id="PF05103">
    <property type="entry name" value="DivIVA"/>
    <property type="match status" value="1"/>
</dbReference>
<keyword evidence="4" id="KW-0132">Cell division</keyword>
<comment type="subcellular location">
    <subcellularLocation>
        <location evidence="1">Cytoplasm</location>
    </subcellularLocation>
</comment>
<evidence type="ECO:0000256" key="7">
    <source>
        <dbReference type="SAM" id="Coils"/>
    </source>
</evidence>
<comment type="caution">
    <text evidence="8">The sequence shown here is derived from an EMBL/GenBank/DDBJ whole genome shotgun (WGS) entry which is preliminary data.</text>
</comment>
<evidence type="ECO:0000256" key="2">
    <source>
        <dbReference type="ARBA" id="ARBA00009008"/>
    </source>
</evidence>
<protein>
    <submittedName>
        <fullName evidence="8">DivIVA domain-containing protein</fullName>
    </submittedName>
</protein>
<dbReference type="PANTHER" id="PTHR35794:SF2">
    <property type="entry name" value="CELL DIVISION PROTEIN DIVIVA"/>
    <property type="match status" value="1"/>
</dbReference>
<keyword evidence="5 7" id="KW-0175">Coiled coil</keyword>
<sequence>MLTPYDVYKKEFRRVFRGYDEQEVDEFLDQVAATMKELYREIEELRAQSAQDSGKLLAAIPARSGLAKKVMPEDGQELLQEMETKLEALRREVNELVDSVFVRAAQRAEDALLEAETRLGELVARVQEEAEQTLQRAAERVDALLSEAAQKFRFLLSREINREERTKRAKRAALITPSRTRKV</sequence>
<gene>
    <name evidence="8" type="ORF">ENQ35_01110</name>
</gene>
<reference evidence="8" key="1">
    <citation type="journal article" date="2020" name="mSystems">
        <title>Genome- and Community-Level Interaction Insights into Carbon Utilization and Element Cycling Functions of Hydrothermarchaeota in Hydrothermal Sediment.</title>
        <authorList>
            <person name="Zhou Z."/>
            <person name="Liu Y."/>
            <person name="Xu W."/>
            <person name="Pan J."/>
            <person name="Luo Z.H."/>
            <person name="Li M."/>
        </authorList>
    </citation>
    <scope>NUCLEOTIDE SEQUENCE [LARGE SCALE GENOMIC DNA]</scope>
    <source>
        <strain evidence="8">SpSt-301</strain>
    </source>
</reference>
<dbReference type="Gene3D" id="6.10.250.660">
    <property type="match status" value="1"/>
</dbReference>
<comment type="similarity">
    <text evidence="2">Belongs to the DivIVA family.</text>
</comment>
<name>A0A7C1JN68_9THEO</name>
<evidence type="ECO:0000313" key="8">
    <source>
        <dbReference type="EMBL" id="HDW51337.1"/>
    </source>
</evidence>
<dbReference type="GO" id="GO:0051301">
    <property type="term" value="P:cell division"/>
    <property type="evidence" value="ECO:0007669"/>
    <property type="project" value="UniProtKB-KW"/>
</dbReference>
<evidence type="ECO:0000256" key="5">
    <source>
        <dbReference type="ARBA" id="ARBA00023054"/>
    </source>
</evidence>
<keyword evidence="6" id="KW-0131">Cell cycle</keyword>
<evidence type="ECO:0000256" key="4">
    <source>
        <dbReference type="ARBA" id="ARBA00022618"/>
    </source>
</evidence>
<keyword evidence="3" id="KW-0963">Cytoplasm</keyword>
<dbReference type="SUPFAM" id="SSF58113">
    <property type="entry name" value="Apolipoprotein A-I"/>
    <property type="match status" value="1"/>
</dbReference>
<dbReference type="EMBL" id="DSMV01000074">
    <property type="protein sequence ID" value="HDW51337.1"/>
    <property type="molecule type" value="Genomic_DNA"/>
</dbReference>
<dbReference type="GO" id="GO:0005737">
    <property type="term" value="C:cytoplasm"/>
    <property type="evidence" value="ECO:0007669"/>
    <property type="project" value="UniProtKB-SubCell"/>
</dbReference>
<evidence type="ECO:0000256" key="3">
    <source>
        <dbReference type="ARBA" id="ARBA00022490"/>
    </source>
</evidence>
<dbReference type="NCBIfam" id="TIGR03544">
    <property type="entry name" value="DivI1A_domain"/>
    <property type="match status" value="1"/>
</dbReference>
<dbReference type="InterPro" id="IPR019933">
    <property type="entry name" value="DivIVA_domain"/>
</dbReference>
<dbReference type="InterPro" id="IPR007793">
    <property type="entry name" value="DivIVA_fam"/>
</dbReference>
<proteinExistence type="inferred from homology"/>
<evidence type="ECO:0000256" key="6">
    <source>
        <dbReference type="ARBA" id="ARBA00023306"/>
    </source>
</evidence>
<dbReference type="PANTHER" id="PTHR35794">
    <property type="entry name" value="CELL DIVISION PROTEIN DIVIVA"/>
    <property type="match status" value="1"/>
</dbReference>
<dbReference type="AlphaFoldDB" id="A0A7C1JN68"/>
<feature type="coiled-coil region" evidence="7">
    <location>
        <begin position="28"/>
        <end position="55"/>
    </location>
</feature>
<evidence type="ECO:0000256" key="1">
    <source>
        <dbReference type="ARBA" id="ARBA00004496"/>
    </source>
</evidence>